<feature type="compositionally biased region" description="Polar residues" evidence="1">
    <location>
        <begin position="331"/>
        <end position="340"/>
    </location>
</feature>
<dbReference type="Proteomes" id="UP000002866">
    <property type="component" value="Chromosome 1"/>
</dbReference>
<feature type="compositionally biased region" description="Low complexity" evidence="1">
    <location>
        <begin position="274"/>
        <end position="303"/>
    </location>
</feature>
<feature type="compositionally biased region" description="Low complexity" evidence="1">
    <location>
        <begin position="316"/>
        <end position="330"/>
    </location>
</feature>
<dbReference type="OrthoDB" id="306690at2759"/>
<protein>
    <recommendedName>
        <fullName evidence="2">YTH domain-containing protein</fullName>
    </recommendedName>
</protein>
<name>I2GVC1_HENB6</name>
<gene>
    <name evidence="3" type="primary">TBLA0A02750</name>
    <name evidence="3" type="ORF">TBLA_0A02750</name>
</gene>
<evidence type="ECO:0000313" key="4">
    <source>
        <dbReference type="Proteomes" id="UP000002866"/>
    </source>
</evidence>
<dbReference type="PROSITE" id="PS50882">
    <property type="entry name" value="YTH"/>
    <property type="match status" value="1"/>
</dbReference>
<dbReference type="Pfam" id="PF04146">
    <property type="entry name" value="YTH"/>
    <property type="match status" value="1"/>
</dbReference>
<dbReference type="InterPro" id="IPR007275">
    <property type="entry name" value="YTH_domain"/>
</dbReference>
<dbReference type="Gene3D" id="3.10.590.10">
    <property type="entry name" value="ph1033 like domains"/>
    <property type="match status" value="1"/>
</dbReference>
<dbReference type="AlphaFoldDB" id="I2GVC1"/>
<evidence type="ECO:0000259" key="2">
    <source>
        <dbReference type="PROSITE" id="PS50882"/>
    </source>
</evidence>
<dbReference type="GO" id="GO:1990247">
    <property type="term" value="F:N6-methyladenosine-containing RNA reader activity"/>
    <property type="evidence" value="ECO:0007669"/>
    <property type="project" value="TreeGrafter"/>
</dbReference>
<dbReference type="GO" id="GO:0003729">
    <property type="term" value="F:mRNA binding"/>
    <property type="evidence" value="ECO:0007669"/>
    <property type="project" value="TreeGrafter"/>
</dbReference>
<dbReference type="eggNOG" id="KOG1901">
    <property type="taxonomic scope" value="Eukaryota"/>
</dbReference>
<feature type="compositionally biased region" description="Polar residues" evidence="1">
    <location>
        <begin position="304"/>
        <end position="315"/>
    </location>
</feature>
<dbReference type="HOGENOM" id="CLU_450690_0_0_1"/>
<dbReference type="CDD" id="cd21134">
    <property type="entry name" value="YTH"/>
    <property type="match status" value="1"/>
</dbReference>
<dbReference type="KEGG" id="tbl:TBLA_0A02750"/>
<evidence type="ECO:0000313" key="3">
    <source>
        <dbReference type="EMBL" id="CCH58073.1"/>
    </source>
</evidence>
<dbReference type="InterPro" id="IPR045168">
    <property type="entry name" value="YTH_prot"/>
</dbReference>
<reference evidence="3 4" key="1">
    <citation type="journal article" date="2011" name="Proc. Natl. Acad. Sci. U.S.A.">
        <title>Evolutionary erosion of yeast sex chromosomes by mating-type switching accidents.</title>
        <authorList>
            <person name="Gordon J.L."/>
            <person name="Armisen D."/>
            <person name="Proux-Wera E."/>
            <person name="Oheigeartaigh S.S."/>
            <person name="Byrne K.P."/>
            <person name="Wolfe K.H."/>
        </authorList>
    </citation>
    <scope>NUCLEOTIDE SEQUENCE [LARGE SCALE GENOMIC DNA]</scope>
    <source>
        <strain evidence="4">ATCC 34711 / CBS 6284 / DSM 70876 / NBRC 10599 / NRRL Y-10934 / UCD 77-7</strain>
    </source>
</reference>
<dbReference type="InParanoid" id="I2GVC1"/>
<dbReference type="STRING" id="1071380.I2GVC1"/>
<accession>I2GVC1</accession>
<keyword evidence="4" id="KW-1185">Reference proteome</keyword>
<dbReference type="GeneID" id="14492936"/>
<dbReference type="PANTHER" id="PTHR12357:SF89">
    <property type="entry name" value="YTH DOMAIN-CONTAINING FAMILY PROTEIN"/>
    <property type="match status" value="1"/>
</dbReference>
<dbReference type="RefSeq" id="XP_004177592.1">
    <property type="nucleotide sequence ID" value="XM_004177544.1"/>
</dbReference>
<dbReference type="GO" id="GO:0005737">
    <property type="term" value="C:cytoplasm"/>
    <property type="evidence" value="ECO:0007669"/>
    <property type="project" value="TreeGrafter"/>
</dbReference>
<dbReference type="PANTHER" id="PTHR12357">
    <property type="entry name" value="YTH YT521-B HOMOLOGY DOMAIN-CONTAINING"/>
    <property type="match status" value="1"/>
</dbReference>
<feature type="region of interest" description="Disordered" evidence="1">
    <location>
        <begin position="272"/>
        <end position="340"/>
    </location>
</feature>
<feature type="domain" description="YTH" evidence="2">
    <location>
        <begin position="450"/>
        <end position="592"/>
    </location>
</feature>
<organism evidence="3 4">
    <name type="scientific">Henningerozyma blattae (strain ATCC 34711 / CBS 6284 / DSM 70876 / NBRC 10599 / NRRL Y-10934 / UCD 77-7)</name>
    <name type="common">Yeast</name>
    <name type="synonym">Tetrapisispora blattae</name>
    <dbReference type="NCBI Taxonomy" id="1071380"/>
    <lineage>
        <taxon>Eukaryota</taxon>
        <taxon>Fungi</taxon>
        <taxon>Dikarya</taxon>
        <taxon>Ascomycota</taxon>
        <taxon>Saccharomycotina</taxon>
        <taxon>Saccharomycetes</taxon>
        <taxon>Saccharomycetales</taxon>
        <taxon>Saccharomycetaceae</taxon>
        <taxon>Henningerozyma</taxon>
    </lineage>
</organism>
<proteinExistence type="predicted"/>
<sequence>MASTFFHSEEELLSFKYPTSSFSNETAQRDTIPRTNSINNGSQDYYSTQKELYRTNFTPRKSIEDCLKELDGYFQELSIQHSKFNNTLLPRRTDLESTSLNINEGLVSPTTPAFNLNTYPTPTETHNSNTPLNSLSASPPFAGFQRSDTISKYKSSSIGHGSHMDDEYNLFSPDLNNFDNNLDFTFLESPTLQNEPLNTSANINPYKQHSYLSSLSQNYLDNYCYGSDPKKYNSNNEKLQYLTHYLNSNYNPTIHENDLEISNIFSKTFDLSNDKSNSNNGNNGNNNNNNNNNNKNNTNFSNNISGPTSSNFGSATSTSTESHNTHNYNSRSSTNNGGSINFNLSEFNQISTTNTATTQSTITTNNTINNFNLSSNNTSFSYNQNWDSGPNQRRRNTIHNFNNYNLNSSEIDNKNRTVTSNEFNNTTINSKPRRKSLSIVPKWIDIPVGSRFFVIKSCSLEHIKKSFYNGIWSSTFFGNKRLSEAYEEITLSNTLKGSTSKIYLLFSVNASGKFCGVAEMTSNLLDEYDTSIWNDSKKFAKAFQVRWIIVRDIFNKYLKHFLLPSNDNKPVTNSRDTQEIPFSIGSSILKIFKSDLSTLESFLDDE</sequence>
<dbReference type="EMBL" id="HE806316">
    <property type="protein sequence ID" value="CCH58073.1"/>
    <property type="molecule type" value="Genomic_DNA"/>
</dbReference>
<dbReference type="GO" id="GO:0061157">
    <property type="term" value="P:mRNA destabilization"/>
    <property type="evidence" value="ECO:0007669"/>
    <property type="project" value="TreeGrafter"/>
</dbReference>
<evidence type="ECO:0000256" key="1">
    <source>
        <dbReference type="SAM" id="MobiDB-lite"/>
    </source>
</evidence>